<dbReference type="Proteomes" id="UP001642406">
    <property type="component" value="Unassembled WGS sequence"/>
</dbReference>
<sequence length="443" mass="50200">MTRHRYLAKVVFEAPGADDDDEHQTTIRCNGRLFNINMAVAYIHDSPAILARFQRFLLAQREFVYEEDPATYEGSSAEDERNSFHQWLITTFQPVFRAHAHDVQPSFDPDAIRSGTARPLLAEYMFPQVFECRLEARGKARPLCAGKQADWIPPVNRIPADLLADLDRLGVPRYEPSEIAVAFENPDDALREMPNRVLVDVDRSGDSDTACHLKLFLGGFEGLLVTELRGHLRVLDAQLSAHVRVIRLVGIVWLEEYAYASDEDKDGNPVAYPESLLGPVGGLLLTYVSEGWDRLLTSRVWGSPPAMLQHWTDQVRETVTTLHKAGIVWGDAKPENVMVDGNNDAWLIDLGGGFTEGWVDEDKAGTKEGDLQGVAKIEEYLKDDDRFEIISDEEQEVEHGDKCENEPDLRELRGDYEYHEVEHEGESRDLGRVERSMSKRRKL</sequence>
<dbReference type="InterPro" id="IPR000719">
    <property type="entry name" value="Prot_kinase_dom"/>
</dbReference>
<evidence type="ECO:0000313" key="4">
    <source>
        <dbReference type="Proteomes" id="UP001642406"/>
    </source>
</evidence>
<evidence type="ECO:0000259" key="2">
    <source>
        <dbReference type="PROSITE" id="PS50011"/>
    </source>
</evidence>
<gene>
    <name evidence="3" type="ORF">SBRCBS47491_007997</name>
</gene>
<name>A0ABP0CKP9_9PEZI</name>
<dbReference type="EMBL" id="CAWUHC010000097">
    <property type="protein sequence ID" value="CAK7231635.1"/>
    <property type="molecule type" value="Genomic_DNA"/>
</dbReference>
<proteinExistence type="predicted"/>
<accession>A0ABP0CKP9</accession>
<dbReference type="InterPro" id="IPR011009">
    <property type="entry name" value="Kinase-like_dom_sf"/>
</dbReference>
<dbReference type="PROSITE" id="PS50011">
    <property type="entry name" value="PROTEIN_KINASE_DOM"/>
    <property type="match status" value="1"/>
</dbReference>
<dbReference type="Gene3D" id="1.10.510.10">
    <property type="entry name" value="Transferase(Phosphotransferase) domain 1"/>
    <property type="match status" value="1"/>
</dbReference>
<feature type="domain" description="Protein kinase" evidence="2">
    <location>
        <begin position="163"/>
        <end position="443"/>
    </location>
</feature>
<reference evidence="3 4" key="1">
    <citation type="submission" date="2024-01" db="EMBL/GenBank/DDBJ databases">
        <authorList>
            <person name="Allen C."/>
            <person name="Tagirdzhanova G."/>
        </authorList>
    </citation>
    <scope>NUCLEOTIDE SEQUENCE [LARGE SCALE GENOMIC DNA]</scope>
</reference>
<feature type="region of interest" description="Disordered" evidence="1">
    <location>
        <begin position="420"/>
        <end position="443"/>
    </location>
</feature>
<comment type="caution">
    <text evidence="3">The sequence shown here is derived from an EMBL/GenBank/DDBJ whole genome shotgun (WGS) entry which is preliminary data.</text>
</comment>
<evidence type="ECO:0000313" key="3">
    <source>
        <dbReference type="EMBL" id="CAK7231635.1"/>
    </source>
</evidence>
<keyword evidence="4" id="KW-1185">Reference proteome</keyword>
<feature type="compositionally biased region" description="Basic and acidic residues" evidence="1">
    <location>
        <begin position="420"/>
        <end position="437"/>
    </location>
</feature>
<organism evidence="3 4">
    <name type="scientific">Sporothrix bragantina</name>
    <dbReference type="NCBI Taxonomy" id="671064"/>
    <lineage>
        <taxon>Eukaryota</taxon>
        <taxon>Fungi</taxon>
        <taxon>Dikarya</taxon>
        <taxon>Ascomycota</taxon>
        <taxon>Pezizomycotina</taxon>
        <taxon>Sordariomycetes</taxon>
        <taxon>Sordariomycetidae</taxon>
        <taxon>Ophiostomatales</taxon>
        <taxon>Ophiostomataceae</taxon>
        <taxon>Sporothrix</taxon>
    </lineage>
</organism>
<dbReference type="SUPFAM" id="SSF56112">
    <property type="entry name" value="Protein kinase-like (PK-like)"/>
    <property type="match status" value="1"/>
</dbReference>
<evidence type="ECO:0000256" key="1">
    <source>
        <dbReference type="SAM" id="MobiDB-lite"/>
    </source>
</evidence>
<protein>
    <recommendedName>
        <fullName evidence="2">Protein kinase domain-containing protein</fullName>
    </recommendedName>
</protein>